<dbReference type="InterPro" id="IPR011335">
    <property type="entry name" value="Restrct_endonuc-II-like"/>
</dbReference>
<dbReference type="GO" id="GO:0005737">
    <property type="term" value="C:cytoplasm"/>
    <property type="evidence" value="ECO:0007669"/>
    <property type="project" value="UniProtKB-SubCell"/>
</dbReference>
<comment type="similarity">
    <text evidence="11 13">Belongs to the RecU family.</text>
</comment>
<keyword evidence="7 13" id="KW-0378">Hydrolase</keyword>
<dbReference type="EMBL" id="WMQE01000004">
    <property type="protein sequence ID" value="MTK20340.1"/>
    <property type="molecule type" value="Genomic_DNA"/>
</dbReference>
<evidence type="ECO:0000256" key="9">
    <source>
        <dbReference type="ARBA" id="ARBA00023172"/>
    </source>
</evidence>
<dbReference type="SUPFAM" id="SSF52980">
    <property type="entry name" value="Restriction endonuclease-like"/>
    <property type="match status" value="1"/>
</dbReference>
<dbReference type="CDD" id="cd22354">
    <property type="entry name" value="RecU-like"/>
    <property type="match status" value="1"/>
</dbReference>
<evidence type="ECO:0000256" key="3">
    <source>
        <dbReference type="ARBA" id="ARBA00022722"/>
    </source>
</evidence>
<dbReference type="HAMAP" id="MF_00130">
    <property type="entry name" value="RecU"/>
    <property type="match status" value="1"/>
</dbReference>
<sequence length="195" mass="22648">MNYPHKKKSTVISKSSSEKTITFGKRGMSFEDDLNRSNEYYLSTNKAVIHKKPTPVQIVKVNYPKRAAAVITEAYFRTPSTTDFNGIFKGHYIDFEAKETSNITIFPLQNLHAHQVEHMAQVLKHGGIVFLLVKFSKFNEIYLLPGEKLIEFWQQYKLGSRRSIKREEFLEHATLINEGAYPRIDYLKVVEELFL</sequence>
<comment type="subcellular location">
    <subcellularLocation>
        <location evidence="1 13">Cytoplasm</location>
    </subcellularLocation>
</comment>
<keyword evidence="8 13" id="KW-0460">Magnesium</keyword>
<dbReference type="AlphaFoldDB" id="A0A9X5AN65"/>
<keyword evidence="2 13" id="KW-0963">Cytoplasm</keyword>
<feature type="binding site" evidence="13">
    <location>
        <position position="96"/>
    </location>
    <ligand>
        <name>Mg(2+)</name>
        <dbReference type="ChEBI" id="CHEBI:18420"/>
    </ligand>
</feature>
<comment type="cofactor">
    <cofactor evidence="13">
        <name>Mg(2+)</name>
        <dbReference type="ChEBI" id="CHEBI:18420"/>
    </cofactor>
    <text evidence="13">Binds 1 Mg(2+) ion per subunit.</text>
</comment>
<dbReference type="GO" id="GO:0000287">
    <property type="term" value="F:magnesium ion binding"/>
    <property type="evidence" value="ECO:0007669"/>
    <property type="project" value="UniProtKB-UniRule"/>
</dbReference>
<comment type="caution">
    <text evidence="14">The sequence shown here is derived from an EMBL/GenBank/DDBJ whole genome shotgun (WGS) entry which is preliminary data.</text>
</comment>
<keyword evidence="9 13" id="KW-0233">DNA recombination</keyword>
<dbReference type="Pfam" id="PF03838">
    <property type="entry name" value="RecU"/>
    <property type="match status" value="1"/>
</dbReference>
<keyword evidence="3 13" id="KW-0540">Nuclease</keyword>
<evidence type="ECO:0000256" key="1">
    <source>
        <dbReference type="ARBA" id="ARBA00004496"/>
    </source>
</evidence>
<evidence type="ECO:0000256" key="4">
    <source>
        <dbReference type="ARBA" id="ARBA00022723"/>
    </source>
</evidence>
<reference evidence="14 15" key="1">
    <citation type="journal article" date="2019" name="Nat. Med.">
        <title>A library of human gut bacterial isolates paired with longitudinal multiomics data enables mechanistic microbiome research.</title>
        <authorList>
            <person name="Poyet M."/>
            <person name="Groussin M."/>
            <person name="Gibbons S.M."/>
            <person name="Avila-Pacheco J."/>
            <person name="Jiang X."/>
            <person name="Kearney S.M."/>
            <person name="Perrotta A.R."/>
            <person name="Berdy B."/>
            <person name="Zhao S."/>
            <person name="Lieberman T.D."/>
            <person name="Swanson P.K."/>
            <person name="Smith M."/>
            <person name="Roesemann S."/>
            <person name="Alexander J.E."/>
            <person name="Rich S.A."/>
            <person name="Livny J."/>
            <person name="Vlamakis H."/>
            <person name="Clish C."/>
            <person name="Bullock K."/>
            <person name="Deik A."/>
            <person name="Scott J."/>
            <person name="Pierce K.A."/>
            <person name="Xavier R.J."/>
            <person name="Alm E.J."/>
        </authorList>
    </citation>
    <scope>NUCLEOTIDE SEQUENCE [LARGE SCALE GENOMIC DNA]</scope>
    <source>
        <strain evidence="14 15">BIOML-A198</strain>
    </source>
</reference>
<dbReference type="Gene3D" id="3.40.1350.10">
    <property type="match status" value="1"/>
</dbReference>
<evidence type="ECO:0000256" key="11">
    <source>
        <dbReference type="ARBA" id="ARBA00023447"/>
    </source>
</evidence>
<organism evidence="14 15">
    <name type="scientific">Turicibacter sanguinis</name>
    <dbReference type="NCBI Taxonomy" id="154288"/>
    <lineage>
        <taxon>Bacteria</taxon>
        <taxon>Bacillati</taxon>
        <taxon>Bacillota</taxon>
        <taxon>Erysipelotrichia</taxon>
        <taxon>Erysipelotrichales</taxon>
        <taxon>Turicibacteraceae</taxon>
        <taxon>Turicibacter</taxon>
    </lineage>
</organism>
<protein>
    <recommendedName>
        <fullName evidence="12 13">Holliday junction resolvase RecU</fullName>
        <ecNumber evidence="13">3.1.21.10</ecNumber>
    </recommendedName>
    <alternativeName>
        <fullName evidence="13">Recombination protein U homolog</fullName>
    </alternativeName>
</protein>
<name>A0A9X5AN65_9FIRM</name>
<evidence type="ECO:0000256" key="2">
    <source>
        <dbReference type="ARBA" id="ARBA00022490"/>
    </source>
</evidence>
<dbReference type="GO" id="GO:0007059">
    <property type="term" value="P:chromosome segregation"/>
    <property type="evidence" value="ECO:0007669"/>
    <property type="project" value="UniProtKB-UniRule"/>
</dbReference>
<feature type="binding site" evidence="13">
    <location>
        <position position="115"/>
    </location>
    <ligand>
        <name>Mg(2+)</name>
        <dbReference type="ChEBI" id="CHEBI:18420"/>
    </ligand>
</feature>
<dbReference type="InterPro" id="IPR011856">
    <property type="entry name" value="tRNA_endonuc-like_dom_sf"/>
</dbReference>
<keyword evidence="10 13" id="KW-0234">DNA repair</keyword>
<keyword evidence="5 13" id="KW-0255">Endonuclease</keyword>
<evidence type="ECO:0000256" key="6">
    <source>
        <dbReference type="ARBA" id="ARBA00022763"/>
    </source>
</evidence>
<dbReference type="InterPro" id="IPR004612">
    <property type="entry name" value="Resolv_RecU"/>
</dbReference>
<evidence type="ECO:0000256" key="7">
    <source>
        <dbReference type="ARBA" id="ARBA00022801"/>
    </source>
</evidence>
<proteinExistence type="inferred from homology"/>
<dbReference type="NCBIfam" id="NF002584">
    <property type="entry name" value="PRK02234.1-5"/>
    <property type="match status" value="1"/>
</dbReference>
<dbReference type="EC" id="3.1.21.10" evidence="13"/>
<dbReference type="PIRSF" id="PIRSF037785">
    <property type="entry name" value="RecU"/>
    <property type="match status" value="1"/>
</dbReference>
<feature type="binding site" evidence="13">
    <location>
        <position position="83"/>
    </location>
    <ligand>
        <name>Mg(2+)</name>
        <dbReference type="ChEBI" id="CHEBI:18420"/>
    </ligand>
</feature>
<dbReference type="GO" id="GO:0006281">
    <property type="term" value="P:DNA repair"/>
    <property type="evidence" value="ECO:0007669"/>
    <property type="project" value="UniProtKB-UniRule"/>
</dbReference>
<accession>A0A9X5AN65</accession>
<comment type="function">
    <text evidence="13">Endonuclease that resolves Holliday junction intermediates in genetic recombination. Cleaves mobile four-strand junctions by introducing symmetrical nicks in paired strands. Promotes annealing of linear ssDNA with homologous dsDNA. Required for DNA repair, homologous recombination and chromosome segregation.</text>
</comment>
<dbReference type="GO" id="GO:0008821">
    <property type="term" value="F:crossover junction DNA endonuclease activity"/>
    <property type="evidence" value="ECO:0007669"/>
    <property type="project" value="UniProtKB-EC"/>
</dbReference>
<evidence type="ECO:0000256" key="10">
    <source>
        <dbReference type="ARBA" id="ARBA00023204"/>
    </source>
</evidence>
<evidence type="ECO:0000256" key="13">
    <source>
        <dbReference type="HAMAP-Rule" id="MF_00130"/>
    </source>
</evidence>
<dbReference type="GO" id="GO:0003676">
    <property type="term" value="F:nucleic acid binding"/>
    <property type="evidence" value="ECO:0007669"/>
    <property type="project" value="InterPro"/>
</dbReference>
<evidence type="ECO:0000313" key="14">
    <source>
        <dbReference type="EMBL" id="MTK20340.1"/>
    </source>
</evidence>
<dbReference type="Proteomes" id="UP000487649">
    <property type="component" value="Unassembled WGS sequence"/>
</dbReference>
<gene>
    <name evidence="13 14" type="primary">recU</name>
    <name evidence="14" type="ORF">GMA92_02655</name>
</gene>
<keyword evidence="6 13" id="KW-0227">DNA damage</keyword>
<evidence type="ECO:0000313" key="15">
    <source>
        <dbReference type="Proteomes" id="UP000487649"/>
    </source>
</evidence>
<evidence type="ECO:0000256" key="8">
    <source>
        <dbReference type="ARBA" id="ARBA00022842"/>
    </source>
</evidence>
<feature type="binding site" evidence="13">
    <location>
        <position position="81"/>
    </location>
    <ligand>
        <name>Mg(2+)</name>
        <dbReference type="ChEBI" id="CHEBI:18420"/>
    </ligand>
</feature>
<evidence type="ECO:0000256" key="12">
    <source>
        <dbReference type="ARBA" id="ARBA00029523"/>
    </source>
</evidence>
<comment type="catalytic activity">
    <reaction evidence="13">
        <text>Endonucleolytic cleavage at a junction such as a reciprocal single-stranded crossover between two homologous DNA duplexes (Holliday junction).</text>
        <dbReference type="EC" id="3.1.21.10"/>
    </reaction>
</comment>
<keyword evidence="4 13" id="KW-0479">Metal-binding</keyword>
<evidence type="ECO:0000256" key="5">
    <source>
        <dbReference type="ARBA" id="ARBA00022759"/>
    </source>
</evidence>
<dbReference type="RefSeq" id="WP_006785422.1">
    <property type="nucleotide sequence ID" value="NZ_JAMQUV010000012.1"/>
</dbReference>
<dbReference type="GO" id="GO:0006310">
    <property type="term" value="P:DNA recombination"/>
    <property type="evidence" value="ECO:0007669"/>
    <property type="project" value="UniProtKB-UniRule"/>
</dbReference>
<dbReference type="NCBIfam" id="TIGR00648">
    <property type="entry name" value="recU"/>
    <property type="match status" value="1"/>
</dbReference>
<feature type="site" description="Transition state stabilizer" evidence="13">
    <location>
        <position position="98"/>
    </location>
</feature>